<proteinExistence type="predicted"/>
<dbReference type="EMBL" id="QKTX01000005">
    <property type="protein sequence ID" value="PZV83815.1"/>
    <property type="molecule type" value="Genomic_DNA"/>
</dbReference>
<evidence type="ECO:0000313" key="1">
    <source>
        <dbReference type="EMBL" id="PZV83815.1"/>
    </source>
</evidence>
<protein>
    <submittedName>
        <fullName evidence="1">Uncharacterized protein</fullName>
    </submittedName>
</protein>
<sequence>MITQEEMLSHFYSHLKSQGKKYKKKSLIKAKKAKPGLVVVTRTSDGEETRNTAEEGDWLVENQTSAEEKYLVKAETFEKKYTLRHSIGDGWGCYSPKGEIYAKEMTAADLAALGAQDILEFQAPWKETVIIKPGDYLVIPTDKSEIYRIAWKEFGETYEVVKE</sequence>
<organism evidence="1 2">
    <name type="scientific">Algoriphagus aquaeductus</name>
    <dbReference type="NCBI Taxonomy" id="475299"/>
    <lineage>
        <taxon>Bacteria</taxon>
        <taxon>Pseudomonadati</taxon>
        <taxon>Bacteroidota</taxon>
        <taxon>Cytophagia</taxon>
        <taxon>Cytophagales</taxon>
        <taxon>Cyclobacteriaceae</taxon>
        <taxon>Algoriphagus</taxon>
    </lineage>
</organism>
<dbReference type="Proteomes" id="UP000248917">
    <property type="component" value="Unassembled WGS sequence"/>
</dbReference>
<name>A0A326RS64_9BACT</name>
<evidence type="ECO:0000313" key="2">
    <source>
        <dbReference type="Proteomes" id="UP000248917"/>
    </source>
</evidence>
<reference evidence="1 2" key="1">
    <citation type="submission" date="2018-06" db="EMBL/GenBank/DDBJ databases">
        <title>Genomic Encyclopedia of Archaeal and Bacterial Type Strains, Phase II (KMG-II): from individual species to whole genera.</title>
        <authorList>
            <person name="Goeker M."/>
        </authorList>
    </citation>
    <scope>NUCLEOTIDE SEQUENCE [LARGE SCALE GENOMIC DNA]</scope>
    <source>
        <strain evidence="1 2">T4</strain>
    </source>
</reference>
<dbReference type="RefSeq" id="WP_111392433.1">
    <property type="nucleotide sequence ID" value="NZ_QKTX01000005.1"/>
</dbReference>
<gene>
    <name evidence="1" type="ORF">CLV31_10538</name>
</gene>
<comment type="caution">
    <text evidence="1">The sequence shown here is derived from an EMBL/GenBank/DDBJ whole genome shotgun (WGS) entry which is preliminary data.</text>
</comment>
<accession>A0A326RS64</accession>
<keyword evidence="2" id="KW-1185">Reference proteome</keyword>
<dbReference type="OrthoDB" id="823609at2"/>
<dbReference type="AlphaFoldDB" id="A0A326RS64"/>